<name>A0A401IM80_APHSA</name>
<dbReference type="InterPro" id="IPR014710">
    <property type="entry name" value="RmlC-like_jellyroll"/>
</dbReference>
<dbReference type="Proteomes" id="UP000287247">
    <property type="component" value="Unassembled WGS sequence"/>
</dbReference>
<dbReference type="Gene3D" id="2.60.120.10">
    <property type="entry name" value="Jelly Rolls"/>
    <property type="match status" value="1"/>
</dbReference>
<accession>A0A401IM80</accession>
<feature type="domain" description="ChrR-like cupin" evidence="1">
    <location>
        <begin position="17"/>
        <end position="110"/>
    </location>
</feature>
<evidence type="ECO:0000313" key="2">
    <source>
        <dbReference type="EMBL" id="GBF82351.1"/>
    </source>
</evidence>
<proteinExistence type="predicted"/>
<dbReference type="EMBL" id="BDQK01000016">
    <property type="protein sequence ID" value="GBF82351.1"/>
    <property type="molecule type" value="Genomic_DNA"/>
</dbReference>
<evidence type="ECO:0000313" key="3">
    <source>
        <dbReference type="Proteomes" id="UP000287247"/>
    </source>
</evidence>
<evidence type="ECO:0000259" key="1">
    <source>
        <dbReference type="Pfam" id="PF12973"/>
    </source>
</evidence>
<protein>
    <recommendedName>
        <fullName evidence="1">ChrR-like cupin domain-containing protein</fullName>
    </recommendedName>
</protein>
<dbReference type="Pfam" id="PF12973">
    <property type="entry name" value="Cupin_7"/>
    <property type="match status" value="1"/>
</dbReference>
<sequence length="122" mass="13711">MKSFATYWNPLDSANSHKWEEVEGSNGQLWQLTLSIDAKNGDYTRLTKFIDGANTSEFGSKSHTYPEEILILSGRLFDSAFNQWLSTGYYASRPPGEVHGPFMADGECLVLEISYPSQSVDY</sequence>
<comment type="caution">
    <text evidence="2">The sequence shown here is derived from an EMBL/GenBank/DDBJ whole genome shotgun (WGS) entry which is preliminary data.</text>
</comment>
<dbReference type="SUPFAM" id="SSF51182">
    <property type="entry name" value="RmlC-like cupins"/>
    <property type="match status" value="1"/>
</dbReference>
<reference evidence="3" key="1">
    <citation type="submission" date="2017-05" db="EMBL/GenBank/DDBJ databases">
        <title>Physiological properties and genetic analysis related to exopolysaccharide production of fresh-water unicellular cyanobacterium Aphanothece sacrum, Suizenji Nori, that has been cultured as a food source in Japan.</title>
        <authorList>
            <person name="Kanesaki Y."/>
            <person name="Yoshikawa S."/>
            <person name="Ohki K."/>
        </authorList>
    </citation>
    <scope>NUCLEOTIDE SEQUENCE [LARGE SCALE GENOMIC DNA]</scope>
    <source>
        <strain evidence="3">FPU1</strain>
    </source>
</reference>
<dbReference type="AlphaFoldDB" id="A0A401IM80"/>
<dbReference type="InterPro" id="IPR025979">
    <property type="entry name" value="ChrR-like_cupin_dom"/>
</dbReference>
<dbReference type="InterPro" id="IPR011051">
    <property type="entry name" value="RmlC_Cupin_sf"/>
</dbReference>
<keyword evidence="3" id="KW-1185">Reference proteome</keyword>
<dbReference type="OrthoDB" id="9793147at2"/>
<organism evidence="2 3">
    <name type="scientific">Aphanothece sacrum FPU1</name>
    <dbReference type="NCBI Taxonomy" id="1920663"/>
    <lineage>
        <taxon>Bacteria</taxon>
        <taxon>Bacillati</taxon>
        <taxon>Cyanobacteriota</taxon>
        <taxon>Cyanophyceae</taxon>
        <taxon>Oscillatoriophycideae</taxon>
        <taxon>Chroococcales</taxon>
        <taxon>Aphanothecaceae</taxon>
        <taxon>Aphanothece</taxon>
    </lineage>
</organism>
<gene>
    <name evidence="2" type="ORF">AsFPU1_3779</name>
</gene>
<dbReference type="RefSeq" id="WP_124972822.1">
    <property type="nucleotide sequence ID" value="NZ_BDQK01000016.1"/>
</dbReference>